<evidence type="ECO:0000313" key="6">
    <source>
        <dbReference type="EMBL" id="GAF75495.1"/>
    </source>
</evidence>
<dbReference type="SFLD" id="SFLDG01386">
    <property type="entry name" value="main_SPASM_domain-containing"/>
    <property type="match status" value="1"/>
</dbReference>
<dbReference type="SFLD" id="SFLDS00029">
    <property type="entry name" value="Radical_SAM"/>
    <property type="match status" value="1"/>
</dbReference>
<reference evidence="6" key="1">
    <citation type="journal article" date="2014" name="Front. Microbiol.">
        <title>High frequency of phylogenetically diverse reductive dehalogenase-homologous genes in deep subseafloor sedimentary metagenomes.</title>
        <authorList>
            <person name="Kawai M."/>
            <person name="Futagami T."/>
            <person name="Toyoda A."/>
            <person name="Takaki Y."/>
            <person name="Nishi S."/>
            <person name="Hori S."/>
            <person name="Arai W."/>
            <person name="Tsubouchi T."/>
            <person name="Morono Y."/>
            <person name="Uchiyama I."/>
            <person name="Ito T."/>
            <person name="Fujiyama A."/>
            <person name="Inagaki F."/>
            <person name="Takami H."/>
        </authorList>
    </citation>
    <scope>NUCLEOTIDE SEQUENCE</scope>
    <source>
        <strain evidence="6">Expedition CK06-06</strain>
    </source>
</reference>
<keyword evidence="4" id="KW-0411">Iron-sulfur</keyword>
<dbReference type="EMBL" id="BARS01002963">
    <property type="protein sequence ID" value="GAF75495.1"/>
    <property type="molecule type" value="Genomic_DNA"/>
</dbReference>
<gene>
    <name evidence="6" type="ORF">S01H1_05698</name>
</gene>
<dbReference type="SFLD" id="SFLDG01067">
    <property type="entry name" value="SPASM/twitch_domain_containing"/>
    <property type="match status" value="1"/>
</dbReference>
<dbReference type="PANTHER" id="PTHR43273">
    <property type="entry name" value="ANAEROBIC SULFATASE-MATURATING ENZYME HOMOLOG ASLB-RELATED"/>
    <property type="match status" value="1"/>
</dbReference>
<dbReference type="PANTHER" id="PTHR43273:SF8">
    <property type="entry name" value="RADICAL SAM DOMAIN PROTEIN"/>
    <property type="match status" value="1"/>
</dbReference>
<evidence type="ECO:0000256" key="4">
    <source>
        <dbReference type="ARBA" id="ARBA00023014"/>
    </source>
</evidence>
<dbReference type="InterPro" id="IPR058240">
    <property type="entry name" value="rSAM_sf"/>
</dbReference>
<dbReference type="CDD" id="cd01335">
    <property type="entry name" value="Radical_SAM"/>
    <property type="match status" value="1"/>
</dbReference>
<protein>
    <recommendedName>
        <fullName evidence="5">Radical SAM core domain-containing protein</fullName>
    </recommendedName>
</protein>
<keyword evidence="3" id="KW-0408">Iron</keyword>
<organism evidence="6">
    <name type="scientific">marine sediment metagenome</name>
    <dbReference type="NCBI Taxonomy" id="412755"/>
    <lineage>
        <taxon>unclassified sequences</taxon>
        <taxon>metagenomes</taxon>
        <taxon>ecological metagenomes</taxon>
    </lineage>
</organism>
<evidence type="ECO:0000256" key="2">
    <source>
        <dbReference type="ARBA" id="ARBA00022723"/>
    </source>
</evidence>
<dbReference type="InterPro" id="IPR013785">
    <property type="entry name" value="Aldolase_TIM"/>
</dbReference>
<dbReference type="AlphaFoldDB" id="X0THD8"/>
<dbReference type="GO" id="GO:0046872">
    <property type="term" value="F:metal ion binding"/>
    <property type="evidence" value="ECO:0007669"/>
    <property type="project" value="UniProtKB-KW"/>
</dbReference>
<feature type="domain" description="Radical SAM core" evidence="5">
    <location>
        <begin position="23"/>
        <end position="177"/>
    </location>
</feature>
<sequence length="266" mass="29352">MTYKPDKASSSVLHEHVSCELLLTTCCNMGCVYCIARDLPDLTMSTETGQKAIDMFINLSEGATSLEIVFTGGEPFLEFTTLKNLIHYAQQRATTAGVDIYFIVKTNGTILDQTIIKFLKTNSIKLVLSIDGTAENHDKYRRDSSGNRTHHIVSHNLKTVIRNDIQCVASVTVHPNLHKSVVENSRYLHKLGVKQIDLGPAYGTVLWAESDSLGFAQSIHDVARYMREIANTGKNLEIGPLYQECEHVGGILAEHWGCGAVSTNLA</sequence>
<dbReference type="SFLD" id="SFLDG01384">
    <property type="entry name" value="thioether_bond_formation_requi"/>
    <property type="match status" value="1"/>
</dbReference>
<evidence type="ECO:0000259" key="5">
    <source>
        <dbReference type="Pfam" id="PF04055"/>
    </source>
</evidence>
<keyword evidence="1" id="KW-0949">S-adenosyl-L-methionine</keyword>
<dbReference type="InterPro" id="IPR023867">
    <property type="entry name" value="Sulphatase_maturase_rSAM"/>
</dbReference>
<evidence type="ECO:0000256" key="3">
    <source>
        <dbReference type="ARBA" id="ARBA00023004"/>
    </source>
</evidence>
<keyword evidence="2" id="KW-0479">Metal-binding</keyword>
<feature type="non-terminal residue" evidence="6">
    <location>
        <position position="266"/>
    </location>
</feature>
<comment type="caution">
    <text evidence="6">The sequence shown here is derived from an EMBL/GenBank/DDBJ whole genome shotgun (WGS) entry which is preliminary data.</text>
</comment>
<dbReference type="Pfam" id="PF04055">
    <property type="entry name" value="Radical_SAM"/>
    <property type="match status" value="1"/>
</dbReference>
<name>X0THD8_9ZZZZ</name>
<dbReference type="SUPFAM" id="SSF102114">
    <property type="entry name" value="Radical SAM enzymes"/>
    <property type="match status" value="1"/>
</dbReference>
<evidence type="ECO:0000256" key="1">
    <source>
        <dbReference type="ARBA" id="ARBA00022691"/>
    </source>
</evidence>
<proteinExistence type="predicted"/>
<dbReference type="GO" id="GO:0051536">
    <property type="term" value="F:iron-sulfur cluster binding"/>
    <property type="evidence" value="ECO:0007669"/>
    <property type="project" value="UniProtKB-KW"/>
</dbReference>
<dbReference type="InterPro" id="IPR007197">
    <property type="entry name" value="rSAM"/>
</dbReference>
<dbReference type="GO" id="GO:0016491">
    <property type="term" value="F:oxidoreductase activity"/>
    <property type="evidence" value="ECO:0007669"/>
    <property type="project" value="InterPro"/>
</dbReference>
<dbReference type="Gene3D" id="3.20.20.70">
    <property type="entry name" value="Aldolase class I"/>
    <property type="match status" value="1"/>
</dbReference>
<accession>X0THD8</accession>